<evidence type="ECO:0000256" key="2">
    <source>
        <dbReference type="ARBA" id="ARBA00023125"/>
    </source>
</evidence>
<evidence type="ECO:0000259" key="5">
    <source>
        <dbReference type="PROSITE" id="PS51063"/>
    </source>
</evidence>
<dbReference type="InterPro" id="IPR036388">
    <property type="entry name" value="WH-like_DNA-bd_sf"/>
</dbReference>
<name>A0A4R3HNX5_PAULE</name>
<dbReference type="EMBL" id="SLZQ01000020">
    <property type="protein sequence ID" value="TCS32744.1"/>
    <property type="molecule type" value="Genomic_DNA"/>
</dbReference>
<comment type="caution">
    <text evidence="6">The sequence shown here is derived from an EMBL/GenBank/DDBJ whole genome shotgun (WGS) entry which is preliminary data.</text>
</comment>
<dbReference type="GO" id="GO:0003677">
    <property type="term" value="F:DNA binding"/>
    <property type="evidence" value="ECO:0007669"/>
    <property type="project" value="UniProtKB-KW"/>
</dbReference>
<dbReference type="PROSITE" id="PS50042">
    <property type="entry name" value="CNMP_BINDING_3"/>
    <property type="match status" value="1"/>
</dbReference>
<dbReference type="SUPFAM" id="SSF51206">
    <property type="entry name" value="cAMP-binding domain-like"/>
    <property type="match status" value="1"/>
</dbReference>
<protein>
    <submittedName>
        <fullName evidence="6">CRP/FNR family transcriptional regulator</fullName>
    </submittedName>
</protein>
<dbReference type="PRINTS" id="PR00034">
    <property type="entry name" value="HTHCRP"/>
</dbReference>
<organism evidence="6 7">
    <name type="scientific">Paucimonas lemoignei</name>
    <name type="common">Pseudomonas lemoignei</name>
    <dbReference type="NCBI Taxonomy" id="29443"/>
    <lineage>
        <taxon>Bacteria</taxon>
        <taxon>Pseudomonadati</taxon>
        <taxon>Pseudomonadota</taxon>
        <taxon>Betaproteobacteria</taxon>
        <taxon>Burkholderiales</taxon>
        <taxon>Burkholderiaceae</taxon>
        <taxon>Paucimonas</taxon>
    </lineage>
</organism>
<dbReference type="SUPFAM" id="SSF46785">
    <property type="entry name" value="Winged helix' DNA-binding domain"/>
    <property type="match status" value="1"/>
</dbReference>
<dbReference type="PROSITE" id="PS00042">
    <property type="entry name" value="HTH_CRP_1"/>
    <property type="match status" value="1"/>
</dbReference>
<dbReference type="InterPro" id="IPR000595">
    <property type="entry name" value="cNMP-bd_dom"/>
</dbReference>
<accession>A0A4R3HNX5</accession>
<dbReference type="OrthoDB" id="7643467at2"/>
<dbReference type="Pfam" id="PF00027">
    <property type="entry name" value="cNMP_binding"/>
    <property type="match status" value="1"/>
</dbReference>
<feature type="domain" description="HTH crp-type" evidence="5">
    <location>
        <begin position="172"/>
        <end position="245"/>
    </location>
</feature>
<dbReference type="InterPro" id="IPR012318">
    <property type="entry name" value="HTH_CRP"/>
</dbReference>
<sequence>MLNTPMSEIRSTSATARNVSAAVARQGKLWSNLSEVCDLLRIPASLGAFQDDFQFQHMQFKSGQRVHTIGQPFDMLYIVYSGFLKTVIIDESGNEQVLGFPMKGDLFGIDGIHGKQYSTEAVALSNCEIILVPFKAFLAIGRANAELEAAIYGVMSRELVREQSLIGTLGSLSAEARVARFLVSLSERFSDMGYSGKQFNLRMTRQEIGNYLGLTLETVSRTFSAFNAVGLISVDQRAIVLHDIQALRTLRRLPPSHARAKAEAAKALKLAAANKEAQAAAGAEVQAAV</sequence>
<evidence type="ECO:0000313" key="7">
    <source>
        <dbReference type="Proteomes" id="UP000295382"/>
    </source>
</evidence>
<dbReference type="Gene3D" id="1.10.10.10">
    <property type="entry name" value="Winged helix-like DNA-binding domain superfamily/Winged helix DNA-binding domain"/>
    <property type="match status" value="1"/>
</dbReference>
<dbReference type="GO" id="GO:0005829">
    <property type="term" value="C:cytosol"/>
    <property type="evidence" value="ECO:0007669"/>
    <property type="project" value="TreeGrafter"/>
</dbReference>
<dbReference type="InterPro" id="IPR036390">
    <property type="entry name" value="WH_DNA-bd_sf"/>
</dbReference>
<dbReference type="GO" id="GO:0003700">
    <property type="term" value="F:DNA-binding transcription factor activity"/>
    <property type="evidence" value="ECO:0007669"/>
    <property type="project" value="InterPro"/>
</dbReference>
<dbReference type="RefSeq" id="WP_132260381.1">
    <property type="nucleotide sequence ID" value="NZ_SLZQ01000020.1"/>
</dbReference>
<dbReference type="Pfam" id="PF13545">
    <property type="entry name" value="HTH_Crp_2"/>
    <property type="match status" value="1"/>
</dbReference>
<dbReference type="AlphaFoldDB" id="A0A4R3HNX5"/>
<dbReference type="InterPro" id="IPR014710">
    <property type="entry name" value="RmlC-like_jellyroll"/>
</dbReference>
<reference evidence="6 7" key="1">
    <citation type="submission" date="2019-03" db="EMBL/GenBank/DDBJ databases">
        <title>Genomic Encyclopedia of Type Strains, Phase IV (KMG-IV): sequencing the most valuable type-strain genomes for metagenomic binning, comparative biology and taxonomic classification.</title>
        <authorList>
            <person name="Goeker M."/>
        </authorList>
    </citation>
    <scope>NUCLEOTIDE SEQUENCE [LARGE SCALE GENOMIC DNA]</scope>
    <source>
        <strain evidence="6 7">DSM 7445</strain>
    </source>
</reference>
<dbReference type="Gene3D" id="2.60.120.10">
    <property type="entry name" value="Jelly Rolls"/>
    <property type="match status" value="1"/>
</dbReference>
<dbReference type="PANTHER" id="PTHR24567:SF75">
    <property type="entry name" value="FUMARATE AND NITRATE REDUCTION REGULATORY PROTEIN"/>
    <property type="match status" value="1"/>
</dbReference>
<dbReference type="SMART" id="SM00419">
    <property type="entry name" value="HTH_CRP"/>
    <property type="match status" value="1"/>
</dbReference>
<keyword evidence="1" id="KW-0805">Transcription regulation</keyword>
<dbReference type="PANTHER" id="PTHR24567">
    <property type="entry name" value="CRP FAMILY TRANSCRIPTIONAL REGULATORY PROTEIN"/>
    <property type="match status" value="1"/>
</dbReference>
<keyword evidence="3" id="KW-0804">Transcription</keyword>
<dbReference type="CDD" id="cd00038">
    <property type="entry name" value="CAP_ED"/>
    <property type="match status" value="1"/>
</dbReference>
<dbReference type="InterPro" id="IPR018335">
    <property type="entry name" value="Tscrpt_reg_HTH_Crp-type_CS"/>
</dbReference>
<evidence type="ECO:0000256" key="3">
    <source>
        <dbReference type="ARBA" id="ARBA00023163"/>
    </source>
</evidence>
<dbReference type="InterPro" id="IPR050397">
    <property type="entry name" value="Env_Response_Regulators"/>
</dbReference>
<dbReference type="CDD" id="cd00092">
    <property type="entry name" value="HTH_CRP"/>
    <property type="match status" value="1"/>
</dbReference>
<evidence type="ECO:0000313" key="6">
    <source>
        <dbReference type="EMBL" id="TCS32744.1"/>
    </source>
</evidence>
<feature type="domain" description="Cyclic nucleotide-binding" evidence="4">
    <location>
        <begin position="60"/>
        <end position="108"/>
    </location>
</feature>
<keyword evidence="7" id="KW-1185">Reference proteome</keyword>
<dbReference type="InterPro" id="IPR018490">
    <property type="entry name" value="cNMP-bd_dom_sf"/>
</dbReference>
<dbReference type="PROSITE" id="PS51063">
    <property type="entry name" value="HTH_CRP_2"/>
    <property type="match status" value="1"/>
</dbReference>
<dbReference type="Proteomes" id="UP000295382">
    <property type="component" value="Unassembled WGS sequence"/>
</dbReference>
<dbReference type="FunFam" id="1.10.10.10:FF:000028">
    <property type="entry name" value="Fumarate/nitrate reduction transcriptional regulator Fnr"/>
    <property type="match status" value="1"/>
</dbReference>
<evidence type="ECO:0000259" key="4">
    <source>
        <dbReference type="PROSITE" id="PS50042"/>
    </source>
</evidence>
<proteinExistence type="predicted"/>
<gene>
    <name evidence="6" type="ORF">EDC30_12016</name>
</gene>
<keyword evidence="2" id="KW-0238">DNA-binding</keyword>
<evidence type="ECO:0000256" key="1">
    <source>
        <dbReference type="ARBA" id="ARBA00023015"/>
    </source>
</evidence>